<organism evidence="3 4">
    <name type="scientific">Halomonas alkalicola</name>
    <dbReference type="NCBI Taxonomy" id="1930622"/>
    <lineage>
        <taxon>Bacteria</taxon>
        <taxon>Pseudomonadati</taxon>
        <taxon>Pseudomonadota</taxon>
        <taxon>Gammaproteobacteria</taxon>
        <taxon>Oceanospirillales</taxon>
        <taxon>Halomonadaceae</taxon>
        <taxon>Halomonas</taxon>
    </lineage>
</organism>
<keyword evidence="1" id="KW-0233">DNA recombination</keyword>
<dbReference type="SUPFAM" id="SSF56349">
    <property type="entry name" value="DNA breaking-rejoining enzymes"/>
    <property type="match status" value="1"/>
</dbReference>
<dbReference type="PROSITE" id="PS51898">
    <property type="entry name" value="TYR_RECOMBINASE"/>
    <property type="match status" value="1"/>
</dbReference>
<dbReference type="InterPro" id="IPR013762">
    <property type="entry name" value="Integrase-like_cat_sf"/>
</dbReference>
<evidence type="ECO:0000313" key="4">
    <source>
        <dbReference type="Proteomes" id="UP001235344"/>
    </source>
</evidence>
<dbReference type="InterPro" id="IPR011010">
    <property type="entry name" value="DNA_brk_join_enz"/>
</dbReference>
<name>A0ABY9H5K6_9GAMM</name>
<evidence type="ECO:0000259" key="2">
    <source>
        <dbReference type="PROSITE" id="PS51898"/>
    </source>
</evidence>
<accession>A0ABY9H5K6</accession>
<dbReference type="Gene3D" id="1.10.443.10">
    <property type="entry name" value="Intergrase catalytic core"/>
    <property type="match status" value="1"/>
</dbReference>
<sequence>MNRTDSLVRGVEYPVGALDDATIISSYIMEGRRVVVSRYGDERWLFVNTPTNQPKGCRQVYFKRFPERFRPVVKAVLYRYMTRGRVGMDRPTDRVIVKLASDLKPFIDYLASLGIARLGDIRAETCQGYVEACRRHVWASKTGERRLKAASLGHRLCAVERLHELSQYTDDAMPEPPWPDTSYSHIANLTGRGTSYRGGKTPLIPDEIFSALFQRAWAVIKGAAPILNLRDKWVELKANEGQEWNKHVATKRLRKFLQSRNWAGPAKFGKAVRDIRPACYIVIASLSGCRNHELAFLQSGAVRSTLEPSDREGEEPLRYWWMEAKSTKTGEGVTEWMIPEAAVTAIRVLERWAAPYQADIEREVAERRKANSNDIEIPAALKHRYAVFLGAEPRRGNQVRTLSNQQVNNDLRRFVRDCELSWDIASHQFRRKFANYAARSQFGDLRYLKQHFKHWSMDMTLGYALNESQEMALYAEVQNELDNIKSEVVEIWLEPGAPLAGGYGENIATWRGTNPVTLFKSHKHMVRSLAESTSIRSNGHAWCTADDNLCIGNDIERSRCSGCKNAVIDVRHRPIYQGLLTHLNEVASCDDIGPSGRKMVKRDQQRCQHVIQSLDGEAPRMADE</sequence>
<evidence type="ECO:0000256" key="1">
    <source>
        <dbReference type="ARBA" id="ARBA00023172"/>
    </source>
</evidence>
<feature type="domain" description="Tyr recombinase" evidence="2">
    <location>
        <begin position="243"/>
        <end position="476"/>
    </location>
</feature>
<dbReference type="Proteomes" id="UP001235344">
    <property type="component" value="Chromosome"/>
</dbReference>
<reference evidence="3 4" key="1">
    <citation type="submission" date="2023-08" db="EMBL/GenBank/DDBJ databases">
        <title>Transcriptome Analysis of Halomonas alkalicola CICC 11012s to Identify the Genes Involved in Alkaline Tolerances.</title>
        <authorList>
            <person name="Zhai L."/>
        </authorList>
    </citation>
    <scope>NUCLEOTIDE SEQUENCE [LARGE SCALE GENOMIC DNA]</scope>
    <source>
        <strain evidence="3 4">CICC 11012s</strain>
    </source>
</reference>
<dbReference type="EMBL" id="CP131913">
    <property type="protein sequence ID" value="WLI73421.1"/>
    <property type="molecule type" value="Genomic_DNA"/>
</dbReference>
<evidence type="ECO:0000313" key="3">
    <source>
        <dbReference type="EMBL" id="WLI73421.1"/>
    </source>
</evidence>
<gene>
    <name evidence="3" type="ORF">B6N23_00230</name>
</gene>
<proteinExistence type="predicted"/>
<keyword evidence="4" id="KW-1185">Reference proteome</keyword>
<protein>
    <recommendedName>
        <fullName evidence="2">Tyr recombinase domain-containing protein</fullName>
    </recommendedName>
</protein>
<dbReference type="InterPro" id="IPR002104">
    <property type="entry name" value="Integrase_catalytic"/>
</dbReference>
<dbReference type="RefSeq" id="WP_305501077.1">
    <property type="nucleotide sequence ID" value="NZ_CP131913.1"/>
</dbReference>